<dbReference type="AlphaFoldDB" id="A0A2K3DJM8"/>
<dbReference type="Gene3D" id="3.40.390.10">
    <property type="entry name" value="Collagenase (Catalytic Domain)"/>
    <property type="match status" value="1"/>
</dbReference>
<feature type="compositionally biased region" description="Pro residues" evidence="9">
    <location>
        <begin position="977"/>
        <end position="993"/>
    </location>
</feature>
<dbReference type="GO" id="GO:0046872">
    <property type="term" value="F:metal ion binding"/>
    <property type="evidence" value="ECO:0007669"/>
    <property type="project" value="UniProtKB-KW"/>
</dbReference>
<reference evidence="11 12" key="1">
    <citation type="journal article" date="2007" name="Science">
        <title>The Chlamydomonas genome reveals the evolution of key animal and plant functions.</title>
        <authorList>
            <person name="Merchant S.S."/>
            <person name="Prochnik S.E."/>
            <person name="Vallon O."/>
            <person name="Harris E.H."/>
            <person name="Karpowicz S.J."/>
            <person name="Witman G.B."/>
            <person name="Terry A."/>
            <person name="Salamov A."/>
            <person name="Fritz-Laylin L.K."/>
            <person name="Marechal-Drouard L."/>
            <person name="Marshall W.F."/>
            <person name="Qu L.H."/>
            <person name="Nelson D.R."/>
            <person name="Sanderfoot A.A."/>
            <person name="Spalding M.H."/>
            <person name="Kapitonov V.V."/>
            <person name="Ren Q."/>
            <person name="Ferris P."/>
            <person name="Lindquist E."/>
            <person name="Shapiro H."/>
            <person name="Lucas S.M."/>
            <person name="Grimwood J."/>
            <person name="Schmutz J."/>
            <person name="Cardol P."/>
            <person name="Cerutti H."/>
            <person name="Chanfreau G."/>
            <person name="Chen C.L."/>
            <person name="Cognat V."/>
            <person name="Croft M.T."/>
            <person name="Dent R."/>
            <person name="Dutcher S."/>
            <person name="Fernandez E."/>
            <person name="Fukuzawa H."/>
            <person name="Gonzalez-Ballester D."/>
            <person name="Gonzalez-Halphen D."/>
            <person name="Hallmann A."/>
            <person name="Hanikenne M."/>
            <person name="Hippler M."/>
            <person name="Inwood W."/>
            <person name="Jabbari K."/>
            <person name="Kalanon M."/>
            <person name="Kuras R."/>
            <person name="Lefebvre P.A."/>
            <person name="Lemaire S.D."/>
            <person name="Lobanov A.V."/>
            <person name="Lohr M."/>
            <person name="Manuell A."/>
            <person name="Meier I."/>
            <person name="Mets L."/>
            <person name="Mittag M."/>
            <person name="Mittelmeier T."/>
            <person name="Moroney J.V."/>
            <person name="Moseley J."/>
            <person name="Napoli C."/>
            <person name="Nedelcu A.M."/>
            <person name="Niyogi K."/>
            <person name="Novoselov S.V."/>
            <person name="Paulsen I.T."/>
            <person name="Pazour G."/>
            <person name="Purton S."/>
            <person name="Ral J.P."/>
            <person name="Riano-Pachon D.M."/>
            <person name="Riekhof W."/>
            <person name="Rymarquis L."/>
            <person name="Schroda M."/>
            <person name="Stern D."/>
            <person name="Umen J."/>
            <person name="Willows R."/>
            <person name="Wilson N."/>
            <person name="Zimmer S.L."/>
            <person name="Allmer J."/>
            <person name="Balk J."/>
            <person name="Bisova K."/>
            <person name="Chen C.J."/>
            <person name="Elias M."/>
            <person name="Gendler K."/>
            <person name="Hauser C."/>
            <person name="Lamb M.R."/>
            <person name="Ledford H."/>
            <person name="Long J.C."/>
            <person name="Minagawa J."/>
            <person name="Page M.D."/>
            <person name="Pan J."/>
            <person name="Pootakham W."/>
            <person name="Roje S."/>
            <person name="Rose A."/>
            <person name="Stahlberg E."/>
            <person name="Terauchi A.M."/>
            <person name="Yang P."/>
            <person name="Ball S."/>
            <person name="Bowler C."/>
            <person name="Dieckmann C.L."/>
            <person name="Gladyshev V.N."/>
            <person name="Green P."/>
            <person name="Jorgensen R."/>
            <person name="Mayfield S."/>
            <person name="Mueller-Roeber B."/>
            <person name="Rajamani S."/>
            <person name="Sayre R.T."/>
            <person name="Brokstein P."/>
            <person name="Dubchak I."/>
            <person name="Goodstein D."/>
            <person name="Hornick L."/>
            <person name="Huang Y.W."/>
            <person name="Jhaveri J."/>
            <person name="Luo Y."/>
            <person name="Martinez D."/>
            <person name="Ngau W.C."/>
            <person name="Otillar B."/>
            <person name="Poliakov A."/>
            <person name="Porter A."/>
            <person name="Szajkowski L."/>
            <person name="Werner G."/>
            <person name="Zhou K."/>
            <person name="Grigoriev I.V."/>
            <person name="Rokhsar D.S."/>
            <person name="Grossman A.R."/>
        </authorList>
    </citation>
    <scope>NUCLEOTIDE SEQUENCE [LARGE SCALE GENOMIC DNA]</scope>
    <source>
        <strain evidence="12">CC-503</strain>
    </source>
</reference>
<keyword evidence="6" id="KW-0862">Zinc</keyword>
<dbReference type="InParanoid" id="A0A2K3DJM8"/>
<feature type="domain" description="Peptidase M43 pregnancy-associated plasma-A" evidence="10">
    <location>
        <begin position="574"/>
        <end position="618"/>
    </location>
</feature>
<feature type="region of interest" description="Disordered" evidence="9">
    <location>
        <begin position="304"/>
        <end position="386"/>
    </location>
</feature>
<evidence type="ECO:0000313" key="12">
    <source>
        <dbReference type="Proteomes" id="UP000006906"/>
    </source>
</evidence>
<evidence type="ECO:0000256" key="3">
    <source>
        <dbReference type="ARBA" id="ARBA00022723"/>
    </source>
</evidence>
<dbReference type="OrthoDB" id="549917at2759"/>
<dbReference type="GO" id="GO:0008237">
    <property type="term" value="F:metallopeptidase activity"/>
    <property type="evidence" value="ECO:0007669"/>
    <property type="project" value="UniProtKB-KW"/>
</dbReference>
<feature type="compositionally biased region" description="Low complexity" evidence="9">
    <location>
        <begin position="313"/>
        <end position="337"/>
    </location>
</feature>
<dbReference type="PANTHER" id="PTHR47466:SF1">
    <property type="entry name" value="METALLOPROTEASE MEP1 (AFU_ORTHOLOGUE AFUA_1G07730)-RELATED"/>
    <property type="match status" value="1"/>
</dbReference>
<feature type="compositionally biased region" description="Low complexity" evidence="9">
    <location>
        <begin position="229"/>
        <end position="239"/>
    </location>
</feature>
<evidence type="ECO:0000256" key="6">
    <source>
        <dbReference type="ARBA" id="ARBA00022833"/>
    </source>
</evidence>
<dbReference type="RefSeq" id="XP_042922693.1">
    <property type="nucleotide sequence ID" value="XM_043064125.1"/>
</dbReference>
<accession>A0A2K3DJM8</accession>
<feature type="compositionally biased region" description="Acidic residues" evidence="9">
    <location>
        <begin position="201"/>
        <end position="216"/>
    </location>
</feature>
<dbReference type="Gramene" id="PNW80735">
    <property type="protein sequence ID" value="PNW80735"/>
    <property type="gene ID" value="CHLRE_07g327650v5"/>
</dbReference>
<feature type="compositionally biased region" description="Pro residues" evidence="9">
    <location>
        <begin position="953"/>
        <end position="968"/>
    </location>
</feature>
<evidence type="ECO:0000256" key="2">
    <source>
        <dbReference type="ARBA" id="ARBA00022670"/>
    </source>
</evidence>
<dbReference type="GO" id="GO:0006508">
    <property type="term" value="P:proteolysis"/>
    <property type="evidence" value="ECO:0007669"/>
    <property type="project" value="UniProtKB-KW"/>
</dbReference>
<evidence type="ECO:0000256" key="4">
    <source>
        <dbReference type="ARBA" id="ARBA00022729"/>
    </source>
</evidence>
<feature type="region of interest" description="Disordered" evidence="9">
    <location>
        <begin position="727"/>
        <end position="761"/>
    </location>
</feature>
<keyword evidence="7" id="KW-0482">Metalloprotease</keyword>
<sequence>MSSRRQSKPSRCRYPRSFYDPSHLVQSLCVDPTSGEGGTALSGIDSRSGHSSTTAEDAHRQLTLYESVKGLFGWLAKDSGCGGLGDVDCLREQAAAALASSGGALAELAARTAATCGLGPAQLADAAGHMAAALAALAAPERRAALVDAAEHVARAGWCTCGGQKHAPHGHGGGPHGGAGGASARAAAVHDDAGRGLEMGGEQEAEDGREEQEQEQEVPTGARGGGDSTGATGAARSAGLDAGDVLPLGSSRSAGMDTAGAAGEDGSGLGQVGLVLRQYRPGAVVVWVSDDGAVVRQDAAVAGAADDDGDGYGSSSSSSSRSSGAAAIATASGAPARRLNSHYQHRRDQHRSRHRDHPKPHPHPHPHPHRHQHRRRLQQSASAFTSSPGAMRNVQYNYYLPPVPPPEPSSYPPNVLLPLVFHVMLYRDAATGVVGPPGYDSAPALAARTVAAVNLLASGTGVRFFLQEVRGDPQRYPYLLVGGPADWQTCGAVVSGGLDESAASPDCLRAQGVMVDFPRAINVYFVGSSTLFATPGLGSAGSSPVGSRSELPVWLAWNNLDVTARGGTNGPESYNAGSSVLWHELGHYLGLSHTFPTDGKCADSDGVPDTPNVAATASSLYLDKRLAVDLNDHCYTVFMRDLQGDLGAAPSRVGIPDSDKNAWADTCPDDPGYDELGNFMTYTLPSCRAGLGHMTPGQVDLMHAELRSNRHIYEWGRYWAEVQPPPQLLPQQTQSDGGAGGGGCGSGGAGGGGGTDPGRPDTALCTSPLRYPGCACKDLWLNYLPEDRSPTSAANLAQRGTVPVWQGGGCAPYYSRSNTRGDWACEVEDGCTVNGKTYGGAGVALILPCEGAKFMCTDQQQQGDNSTLEEAICTRPPSLPGCSCKPSWRLRGRTYRAGCAPVGALLLQDPASWWCELAAPCVVAGKAYQQPGTFALCDERAAAVCSTYQLYDEPPPSPQPPAAKPSPSPKRRAGKPSPSPAPSPLPSPSPSPVPRVRGG</sequence>
<name>A0A2K3DJM8_CHLRE</name>
<evidence type="ECO:0000256" key="1">
    <source>
        <dbReference type="ARBA" id="ARBA00008721"/>
    </source>
</evidence>
<evidence type="ECO:0000256" key="5">
    <source>
        <dbReference type="ARBA" id="ARBA00022801"/>
    </source>
</evidence>
<feature type="region of interest" description="Disordered" evidence="9">
    <location>
        <begin position="166"/>
        <end position="251"/>
    </location>
</feature>
<keyword evidence="2" id="KW-0645">Protease</keyword>
<feature type="compositionally biased region" description="Gly residues" evidence="9">
    <location>
        <begin position="737"/>
        <end position="756"/>
    </location>
</feature>
<gene>
    <name evidence="11" type="ORF">CHLRE_07g327650v5</name>
</gene>
<feature type="region of interest" description="Disordered" evidence="9">
    <location>
        <begin position="952"/>
        <end position="999"/>
    </location>
</feature>
<feature type="compositionally biased region" description="Gly residues" evidence="9">
    <location>
        <begin position="170"/>
        <end position="181"/>
    </location>
</feature>
<dbReference type="PANTHER" id="PTHR47466">
    <property type="match status" value="1"/>
</dbReference>
<keyword evidence="12" id="KW-1185">Reference proteome</keyword>
<feature type="compositionally biased region" description="Basic residues" evidence="9">
    <location>
        <begin position="339"/>
        <end position="377"/>
    </location>
</feature>
<evidence type="ECO:0000259" key="10">
    <source>
        <dbReference type="Pfam" id="PF05572"/>
    </source>
</evidence>
<dbReference type="SUPFAM" id="SSF55486">
    <property type="entry name" value="Metalloproteases ('zincins'), catalytic domain"/>
    <property type="match status" value="1"/>
</dbReference>
<dbReference type="EMBL" id="CM008968">
    <property type="protein sequence ID" value="PNW80735.1"/>
    <property type="molecule type" value="Genomic_DNA"/>
</dbReference>
<protein>
    <recommendedName>
        <fullName evidence="10">Peptidase M43 pregnancy-associated plasma-A domain-containing protein</fullName>
    </recommendedName>
</protein>
<dbReference type="KEGG" id="cre:CHLRE_07g327650v5"/>
<organism evidence="11 12">
    <name type="scientific">Chlamydomonas reinhardtii</name>
    <name type="common">Chlamydomonas smithii</name>
    <dbReference type="NCBI Taxonomy" id="3055"/>
    <lineage>
        <taxon>Eukaryota</taxon>
        <taxon>Viridiplantae</taxon>
        <taxon>Chlorophyta</taxon>
        <taxon>core chlorophytes</taxon>
        <taxon>Chlorophyceae</taxon>
        <taxon>CS clade</taxon>
        <taxon>Chlamydomonadales</taxon>
        <taxon>Chlamydomonadaceae</taxon>
        <taxon>Chlamydomonas</taxon>
    </lineage>
</organism>
<comment type="similarity">
    <text evidence="1">Belongs to the peptidase M43B family.</text>
</comment>
<evidence type="ECO:0000256" key="7">
    <source>
        <dbReference type="ARBA" id="ARBA00023049"/>
    </source>
</evidence>
<keyword evidence="8" id="KW-1015">Disulfide bond</keyword>
<dbReference type="GeneID" id="5716228"/>
<keyword evidence="3" id="KW-0479">Metal-binding</keyword>
<evidence type="ECO:0000313" key="11">
    <source>
        <dbReference type="EMBL" id="PNW80735.1"/>
    </source>
</evidence>
<dbReference type="Pfam" id="PF05572">
    <property type="entry name" value="Peptidase_M43"/>
    <property type="match status" value="1"/>
</dbReference>
<proteinExistence type="inferred from homology"/>
<evidence type="ECO:0000256" key="8">
    <source>
        <dbReference type="ARBA" id="ARBA00023157"/>
    </source>
</evidence>
<evidence type="ECO:0000256" key="9">
    <source>
        <dbReference type="SAM" id="MobiDB-lite"/>
    </source>
</evidence>
<keyword evidence="4" id="KW-0732">Signal</keyword>
<keyword evidence="5" id="KW-0378">Hydrolase</keyword>
<dbReference type="Proteomes" id="UP000006906">
    <property type="component" value="Chromosome 7"/>
</dbReference>
<dbReference type="ExpressionAtlas" id="A0A2K3DJM8">
    <property type="expression patterns" value="baseline"/>
</dbReference>
<dbReference type="InterPro" id="IPR024079">
    <property type="entry name" value="MetalloPept_cat_dom_sf"/>
</dbReference>
<dbReference type="InterPro" id="IPR008754">
    <property type="entry name" value="Peptidase_M43"/>
</dbReference>